<keyword evidence="8" id="KW-0862">Zinc</keyword>
<dbReference type="Pfam" id="PF17973">
    <property type="entry name" value="bMG10"/>
    <property type="match status" value="1"/>
</dbReference>
<dbReference type="GO" id="GO:0006508">
    <property type="term" value="P:proteolysis"/>
    <property type="evidence" value="ECO:0007669"/>
    <property type="project" value="UniProtKB-KW"/>
</dbReference>
<keyword evidence="7" id="KW-0378">Hydrolase</keyword>
<feature type="region of interest" description="Disordered" evidence="10">
    <location>
        <begin position="550"/>
        <end position="601"/>
    </location>
</feature>
<evidence type="ECO:0000259" key="12">
    <source>
        <dbReference type="Pfam" id="PF17973"/>
    </source>
</evidence>
<keyword evidence="11" id="KW-0472">Membrane</keyword>
<organism evidence="13">
    <name type="scientific">Sexangularia sp. CB-2014</name>
    <dbReference type="NCBI Taxonomy" id="1486929"/>
    <lineage>
        <taxon>Eukaryota</taxon>
        <taxon>Amoebozoa</taxon>
        <taxon>Tubulinea</taxon>
        <taxon>Elardia</taxon>
        <taxon>Arcellinida</taxon>
        <taxon>Arcellinida incertae sedis</taxon>
        <taxon>Sexangularia</taxon>
    </lineage>
</organism>
<evidence type="ECO:0000256" key="6">
    <source>
        <dbReference type="ARBA" id="ARBA00022729"/>
    </source>
</evidence>
<sequence length="601" mass="62678">MAVQDAKEAGRSHIADLEGLTAAYLALGVRHTFGSDVAAEDTSYVSLDMLVGQRDRLSYQGRAMLALALAYEDVYATERDAIVATLTDALRIQGRTAYIARGEGAASSDMLASARLLAVQSILSRVGSSTGLPWDKLANGVASLGESTDARTSGYYFPVSRSAQDNTYALLSLATYDAAVGSDEPDATALVVLSSNSNRFVVVSEHFTSPADDPVTETISLATLAADARLRIAQASPPTSVVTDGPLVDASLEFGADGTAGELSFTVTMDYVPAALPTSPVYRGFTVTKVIRALDPLTGEPTGEPLTSARSGDQVVVTIDVHSPDDVADVLLVDPVPGCLEPVSADGAPQGASGGDDGGSRPWGWWWYQTWSLQEARADSVFAHSSWFRAGTHSLQYVALVVTPGTFVLPPTKVSAMLQPELLGLSAGGEFVATPVSASATQLLEAATAAAEAGDVRCFDEEPVPTLDDDFEEEKGDTFEGIGGRGDEPVDRADDESSSGDLSPGIVALLVILALVVVAAGSAAAYVLGRRRNRKRISSFVEDPVAARKVGGAGETGKGSAAGVTRRGASPSPSRAARHHRSSSRTRSGGASKHHRRPLIT</sequence>
<comment type="cofactor">
    <cofactor evidence="1">
        <name>Zn(2+)</name>
        <dbReference type="ChEBI" id="CHEBI:29105"/>
    </cofactor>
</comment>
<evidence type="ECO:0000256" key="1">
    <source>
        <dbReference type="ARBA" id="ARBA00001947"/>
    </source>
</evidence>
<keyword evidence="4" id="KW-0645">Protease</keyword>
<feature type="domain" description="Bacterial alpha-2-macroglobulin MG10" evidence="12">
    <location>
        <begin position="284"/>
        <end position="421"/>
    </location>
</feature>
<dbReference type="GO" id="GO:0005576">
    <property type="term" value="C:extracellular region"/>
    <property type="evidence" value="ECO:0007669"/>
    <property type="project" value="UniProtKB-SubCell"/>
</dbReference>
<proteinExistence type="predicted"/>
<reference evidence="13" key="1">
    <citation type="submission" date="2021-01" db="EMBL/GenBank/DDBJ databases">
        <authorList>
            <person name="Corre E."/>
            <person name="Pelletier E."/>
            <person name="Niang G."/>
            <person name="Scheremetjew M."/>
            <person name="Finn R."/>
            <person name="Kale V."/>
            <person name="Holt S."/>
            <person name="Cochrane G."/>
            <person name="Meng A."/>
            <person name="Brown T."/>
            <person name="Cohen L."/>
        </authorList>
    </citation>
    <scope>NUCLEOTIDE SEQUENCE</scope>
    <source>
        <strain evidence="13">ATCC 50979</strain>
    </source>
</reference>
<dbReference type="GO" id="GO:0046872">
    <property type="term" value="F:metal ion binding"/>
    <property type="evidence" value="ECO:0007669"/>
    <property type="project" value="UniProtKB-KW"/>
</dbReference>
<evidence type="ECO:0000256" key="8">
    <source>
        <dbReference type="ARBA" id="ARBA00022833"/>
    </source>
</evidence>
<feature type="compositionally biased region" description="Low complexity" evidence="10">
    <location>
        <begin position="565"/>
        <end position="575"/>
    </location>
</feature>
<evidence type="ECO:0000313" key="13">
    <source>
        <dbReference type="EMBL" id="CAD9310976.1"/>
    </source>
</evidence>
<protein>
    <recommendedName>
        <fullName evidence="12">Bacterial alpha-2-macroglobulin MG10 domain-containing protein</fullName>
    </recommendedName>
</protein>
<evidence type="ECO:0000256" key="3">
    <source>
        <dbReference type="ARBA" id="ARBA00022525"/>
    </source>
</evidence>
<feature type="transmembrane region" description="Helical" evidence="11">
    <location>
        <begin position="506"/>
        <end position="528"/>
    </location>
</feature>
<evidence type="ECO:0000256" key="11">
    <source>
        <dbReference type="SAM" id="Phobius"/>
    </source>
</evidence>
<accession>A0A7S1VVE9</accession>
<dbReference type="EMBL" id="HBGL01016857">
    <property type="protein sequence ID" value="CAD9310976.1"/>
    <property type="molecule type" value="Transcribed_RNA"/>
</dbReference>
<evidence type="ECO:0000256" key="4">
    <source>
        <dbReference type="ARBA" id="ARBA00022670"/>
    </source>
</evidence>
<dbReference type="AlphaFoldDB" id="A0A7S1VVE9"/>
<evidence type="ECO:0000256" key="9">
    <source>
        <dbReference type="ARBA" id="ARBA00023049"/>
    </source>
</evidence>
<keyword evidence="11" id="KW-1133">Transmembrane helix</keyword>
<dbReference type="GO" id="GO:0008237">
    <property type="term" value="F:metallopeptidase activity"/>
    <property type="evidence" value="ECO:0007669"/>
    <property type="project" value="UniProtKB-KW"/>
</dbReference>
<dbReference type="PANTHER" id="PTHR13062:SF12">
    <property type="entry name" value="ALPHA-2-MACROGLOBULIN DOMAIN-CONTAINING PROTEIN"/>
    <property type="match status" value="1"/>
</dbReference>
<feature type="compositionally biased region" description="Acidic residues" evidence="10">
    <location>
        <begin position="464"/>
        <end position="475"/>
    </location>
</feature>
<evidence type="ECO:0000256" key="7">
    <source>
        <dbReference type="ARBA" id="ARBA00022801"/>
    </source>
</evidence>
<comment type="subcellular location">
    <subcellularLocation>
        <location evidence="2">Secreted</location>
    </subcellularLocation>
</comment>
<gene>
    <name evidence="13" type="ORF">SSP0437_LOCUS13180</name>
</gene>
<dbReference type="InterPro" id="IPR041246">
    <property type="entry name" value="Bact_MG10"/>
</dbReference>
<name>A0A7S1VVE9_9EUKA</name>
<evidence type="ECO:0000256" key="2">
    <source>
        <dbReference type="ARBA" id="ARBA00004613"/>
    </source>
</evidence>
<keyword evidence="3" id="KW-0964">Secreted</keyword>
<keyword evidence="6" id="KW-0732">Signal</keyword>
<evidence type="ECO:0000256" key="10">
    <source>
        <dbReference type="SAM" id="MobiDB-lite"/>
    </source>
</evidence>
<keyword evidence="11" id="KW-0812">Transmembrane</keyword>
<evidence type="ECO:0000256" key="5">
    <source>
        <dbReference type="ARBA" id="ARBA00022723"/>
    </source>
</evidence>
<keyword evidence="5" id="KW-0479">Metal-binding</keyword>
<feature type="compositionally biased region" description="Basic residues" evidence="10">
    <location>
        <begin position="592"/>
        <end position="601"/>
    </location>
</feature>
<feature type="region of interest" description="Disordered" evidence="10">
    <location>
        <begin position="464"/>
        <end position="500"/>
    </location>
</feature>
<dbReference type="PANTHER" id="PTHR13062">
    <property type="entry name" value="COLLAGENASE"/>
    <property type="match status" value="1"/>
</dbReference>
<keyword evidence="9" id="KW-0482">Metalloprotease</keyword>